<dbReference type="KEGG" id="fbm:MQE35_03915"/>
<evidence type="ECO:0000259" key="2">
    <source>
        <dbReference type="Pfam" id="PF07715"/>
    </source>
</evidence>
<dbReference type="PROSITE" id="PS52016">
    <property type="entry name" value="TONB_DEPENDENT_REC_3"/>
    <property type="match status" value="1"/>
</dbReference>
<keyword evidence="1" id="KW-1134">Transmembrane beta strand</keyword>
<dbReference type="InterPro" id="IPR012910">
    <property type="entry name" value="Plug_dom"/>
</dbReference>
<accession>A0A9E7A291</accession>
<name>A0A9E7A291_9FLAO</name>
<dbReference type="Proteomes" id="UP000831290">
    <property type="component" value="Chromosome"/>
</dbReference>
<keyword evidence="1" id="KW-0998">Cell outer membrane</keyword>
<evidence type="ECO:0000313" key="3">
    <source>
        <dbReference type="EMBL" id="UOB18441.1"/>
    </source>
</evidence>
<dbReference type="SUPFAM" id="SSF56935">
    <property type="entry name" value="Porins"/>
    <property type="match status" value="1"/>
</dbReference>
<keyword evidence="3" id="KW-0675">Receptor</keyword>
<dbReference type="NCBIfam" id="TIGR04057">
    <property type="entry name" value="SusC_RagA_signa"/>
    <property type="match status" value="1"/>
</dbReference>
<dbReference type="InterPro" id="IPR008969">
    <property type="entry name" value="CarboxyPept-like_regulatory"/>
</dbReference>
<dbReference type="InterPro" id="IPR039426">
    <property type="entry name" value="TonB-dep_rcpt-like"/>
</dbReference>
<dbReference type="Pfam" id="PF07715">
    <property type="entry name" value="Plug"/>
    <property type="match status" value="1"/>
</dbReference>
<dbReference type="RefSeq" id="WP_255844668.1">
    <property type="nucleotide sequence ID" value="NZ_CP094358.1"/>
</dbReference>
<dbReference type="InterPro" id="IPR037066">
    <property type="entry name" value="Plug_dom_sf"/>
</dbReference>
<reference evidence="3" key="1">
    <citation type="submission" date="2022-03" db="EMBL/GenBank/DDBJ databases">
        <title>Description of Abyssus ytuae gen. nov., sp. nov., a novel member of the family Flavobacteriaceae isolated from the sediment of Mariana Trench.</title>
        <authorList>
            <person name="Zhang J."/>
            <person name="Xu X."/>
        </authorList>
    </citation>
    <scope>NUCLEOTIDE SEQUENCE</scope>
    <source>
        <strain evidence="3">MT3330</strain>
    </source>
</reference>
<dbReference type="InterPro" id="IPR023997">
    <property type="entry name" value="TonB-dep_OMP_SusC/RagA_CS"/>
</dbReference>
<dbReference type="FunFam" id="2.60.40.1120:FF:000003">
    <property type="entry name" value="Outer membrane protein Omp121"/>
    <property type="match status" value="1"/>
</dbReference>
<keyword evidence="1" id="KW-0472">Membrane</keyword>
<dbReference type="NCBIfam" id="TIGR04056">
    <property type="entry name" value="OMP_RagA_SusC"/>
    <property type="match status" value="1"/>
</dbReference>
<dbReference type="GO" id="GO:0009279">
    <property type="term" value="C:cell outer membrane"/>
    <property type="evidence" value="ECO:0007669"/>
    <property type="project" value="UniProtKB-SubCell"/>
</dbReference>
<dbReference type="Gene3D" id="2.60.40.1120">
    <property type="entry name" value="Carboxypeptidase-like, regulatory domain"/>
    <property type="match status" value="1"/>
</dbReference>
<keyword evidence="1" id="KW-0812">Transmembrane</keyword>
<keyword evidence="1" id="KW-0813">Transport</keyword>
<protein>
    <submittedName>
        <fullName evidence="3">TonB-dependent receptor</fullName>
    </submittedName>
</protein>
<keyword evidence="4" id="KW-1185">Reference proteome</keyword>
<feature type="domain" description="TonB-dependent receptor plug" evidence="2">
    <location>
        <begin position="113"/>
        <end position="221"/>
    </location>
</feature>
<dbReference type="InterPro" id="IPR023996">
    <property type="entry name" value="TonB-dep_OMP_SusC/RagA"/>
</dbReference>
<dbReference type="AlphaFoldDB" id="A0A9E7A291"/>
<organism evidence="3 4">
    <name type="scientific">Abyssalbus ytuae</name>
    <dbReference type="NCBI Taxonomy" id="2926907"/>
    <lineage>
        <taxon>Bacteria</taxon>
        <taxon>Pseudomonadati</taxon>
        <taxon>Bacteroidota</taxon>
        <taxon>Flavobacteriia</taxon>
        <taxon>Flavobacteriales</taxon>
        <taxon>Flavobacteriaceae</taxon>
        <taxon>Abyssalbus</taxon>
    </lineage>
</organism>
<dbReference type="SUPFAM" id="SSF49464">
    <property type="entry name" value="Carboxypeptidase regulatory domain-like"/>
    <property type="match status" value="1"/>
</dbReference>
<comment type="similarity">
    <text evidence="1">Belongs to the TonB-dependent receptor family.</text>
</comment>
<proteinExistence type="inferred from homology"/>
<sequence>MRKIIPCLFIFVFGLTYAQRQEKLVAGTVFDENGTPLPGASVLIKGTDTGVATDFDGQYAIAAKDNDVLIISFIGYQTQEVTVGTQTTINVSLEVDVSSLDEVVLVSFGKQTKKNVTSSISTIKPTELKVPSSNLTTALAGRIPGIISYQRGGEPGNDNAEFFIRGVTTFGYGSSPLILIDGVELTVDDLRKIQPDDIDSFSIMKDASATALYGARGANGVIYVTTKEGVEGKVRLSARFETSFSMPTREIELADPITYMKMGNEAVKTRDPLAVLPYSLEKIAKTEAGVDPILYPTTDWYKELFKDYTVNNRFNVSMNGGGKLARYYISLAGSQDNGILKVPEKNEFNNNIKYKQYNVRSNINLDLTPTTELKISFNLNSDDFNGPRQGGTETYKRVMRANPVLFKPYYANEGEYEFTNHVLFGNYNTNPLGGPAYLNPYADMVSGYTEGTKTKLIAQVQLSQDLDFLTDGLDLQFMFNTTKESSYQVDRAYNPYYYSAREDVINGGITLTPLNEESGTEYLDFYQRDRFSASTTYVESRLTYAKDIDDDNTISALAVFTLNNRLASLPEDDSRNLEKSLPYRNMGVSGRFTYAYLQRYFFEWNFGYNGSERFAKSERWGYFPSLALGWLVSDEKFMKGTENIITNLKLKASYGWVGNDRIGSDDDRFFYLSRVELNRDGYTFGEDFDNGLSGVEIWRYGNDKITWETAKKFNFGIELGLFNDLDLTVELFSEKRSDILWDRVLPSTLGLQAGVRDNIGEAKSGGIDGSLVYTKAFNSGSWIQIRGNYTYATNKITKIDEPDYSATPWLSRIGKPIDQQWGYVAERLFIDEEEVNNSPTQFGEYSAGDIKYKDINGDGRITGLDQVPIGNPSRPEIVYGIGFSAGVKNFDISCFFQGAANSTFWLNTSNGIAGSDPNDYIIPFWQQRQLLKAIADDYWSETNRNSYAFWPRLSPERLENNFVPNTWFMQDGAFLRLKQAEIGYSLPEKIISKWKMNKVRFYVSGTNLFVLSKFKLWDPELAGNGLEYPNQRVFNIGANISL</sequence>
<evidence type="ECO:0000313" key="4">
    <source>
        <dbReference type="Proteomes" id="UP000831290"/>
    </source>
</evidence>
<comment type="subcellular location">
    <subcellularLocation>
        <location evidence="1">Cell outer membrane</location>
        <topology evidence="1">Multi-pass membrane protein</topology>
    </subcellularLocation>
</comment>
<dbReference type="FunFam" id="2.170.130.10:FF:000003">
    <property type="entry name" value="SusC/RagA family TonB-linked outer membrane protein"/>
    <property type="match status" value="1"/>
</dbReference>
<gene>
    <name evidence="3" type="ORF">MQE35_03915</name>
</gene>
<evidence type="ECO:0000256" key="1">
    <source>
        <dbReference type="PROSITE-ProRule" id="PRU01360"/>
    </source>
</evidence>
<dbReference type="EMBL" id="CP094358">
    <property type="protein sequence ID" value="UOB18441.1"/>
    <property type="molecule type" value="Genomic_DNA"/>
</dbReference>
<dbReference type="Pfam" id="PF13715">
    <property type="entry name" value="CarbopepD_reg_2"/>
    <property type="match status" value="1"/>
</dbReference>
<dbReference type="Gene3D" id="2.170.130.10">
    <property type="entry name" value="TonB-dependent receptor, plug domain"/>
    <property type="match status" value="1"/>
</dbReference>